<dbReference type="eggNOG" id="COG5184">
    <property type="taxonomic scope" value="Bacteria"/>
</dbReference>
<dbReference type="PANTHER" id="PTHR45982">
    <property type="entry name" value="REGULATOR OF CHROMOSOME CONDENSATION"/>
    <property type="match status" value="1"/>
</dbReference>
<evidence type="ECO:0000256" key="1">
    <source>
        <dbReference type="SAM" id="SignalP"/>
    </source>
</evidence>
<dbReference type="InterPro" id="IPR000408">
    <property type="entry name" value="Reg_chr_condens"/>
</dbReference>
<accession>E0I5U5</accession>
<dbReference type="PANTHER" id="PTHR45982:SF1">
    <property type="entry name" value="REGULATOR OF CHROMOSOME CONDENSATION"/>
    <property type="match status" value="1"/>
</dbReference>
<dbReference type="Pfam" id="PF07833">
    <property type="entry name" value="Cu_amine_oxidN1"/>
    <property type="match status" value="1"/>
</dbReference>
<dbReference type="RefSeq" id="WP_006037032.1">
    <property type="nucleotide sequence ID" value="NZ_AEDD01000002.1"/>
</dbReference>
<evidence type="ECO:0000313" key="4">
    <source>
        <dbReference type="Proteomes" id="UP000005387"/>
    </source>
</evidence>
<sequence>MLNRNWLVSSHRYTVMAIMSCLLLLGVSGPIAAAAPSAVAPAFKQVEAGTYYSVALRSDGSVWTWGRNLYGELGIEKKVSIIRFPTPLRLPNLSKIIGISVDGDTGYQLGVQSDGTVWEWGRDLHVYQTSILPRKVKGITGAVAITSSGDIASALLKDGTVVTWLRLGSEDDSQVKAFPVSGLQNVASIKHDGRYGYAITKDGSVYAWLSKVDANQKLVMGRPYKLQGLAQINQLGVSWGMGQAIDSSGRACSWKLDPYAAASSPGLKVVEKPACVSSPFKLKEVKQQAGNLLLTDSGIVYAVNNGKLAKVNGLPAITAISTSGYHQLAMDKQGQIWGWGANKWYETGSEASSADGMVYKPVALQRGVDLFINGQLVNTTVPAYASGASVQIPIKQLAQRLGIQFTAINGLSYISTFTLSKGDKTLTITREGLVSHAELNGQPVALTNELGSSADTVTVPYETLALLGITVVWDEASHRLKLSY</sequence>
<dbReference type="SUPFAM" id="SSF50985">
    <property type="entry name" value="RCC1/BLIP-II"/>
    <property type="match status" value="2"/>
</dbReference>
<dbReference type="OrthoDB" id="27389at2"/>
<dbReference type="InterPro" id="IPR009091">
    <property type="entry name" value="RCC1/BLIP-II"/>
</dbReference>
<evidence type="ECO:0000313" key="3">
    <source>
        <dbReference type="EMBL" id="EFM12337.1"/>
    </source>
</evidence>
<name>E0I5U5_9BACL</name>
<dbReference type="AlphaFoldDB" id="E0I5U5"/>
<feature type="domain" description="Copper amine oxidase-like N-terminal" evidence="2">
    <location>
        <begin position="372"/>
        <end position="479"/>
    </location>
</feature>
<dbReference type="PROSITE" id="PS50012">
    <property type="entry name" value="RCC1_3"/>
    <property type="match status" value="1"/>
</dbReference>
<protein>
    <submittedName>
        <fullName evidence="3">Alpha-tubulin suppressor and related RCC1 domain-containing protein-like protein</fullName>
    </submittedName>
</protein>
<dbReference type="Gene3D" id="2.130.10.30">
    <property type="entry name" value="Regulator of chromosome condensation 1/beta-lactamase-inhibitor protein II"/>
    <property type="match status" value="2"/>
</dbReference>
<organism evidence="3 4">
    <name type="scientific">Paenibacillus curdlanolyticus YK9</name>
    <dbReference type="NCBI Taxonomy" id="717606"/>
    <lineage>
        <taxon>Bacteria</taxon>
        <taxon>Bacillati</taxon>
        <taxon>Bacillota</taxon>
        <taxon>Bacilli</taxon>
        <taxon>Bacillales</taxon>
        <taxon>Paenibacillaceae</taxon>
        <taxon>Paenibacillus</taxon>
    </lineage>
</organism>
<proteinExistence type="predicted"/>
<dbReference type="Proteomes" id="UP000005387">
    <property type="component" value="Unassembled WGS sequence"/>
</dbReference>
<dbReference type="Pfam" id="PF13540">
    <property type="entry name" value="RCC1_2"/>
    <property type="match status" value="1"/>
</dbReference>
<dbReference type="InterPro" id="IPR012854">
    <property type="entry name" value="Cu_amine_oxidase-like_N"/>
</dbReference>
<keyword evidence="1" id="KW-0732">Signal</keyword>
<dbReference type="InterPro" id="IPR051553">
    <property type="entry name" value="Ran_GTPase-activating"/>
</dbReference>
<evidence type="ECO:0000259" key="2">
    <source>
        <dbReference type="Pfam" id="PF07833"/>
    </source>
</evidence>
<feature type="chain" id="PRO_5038549965" evidence="1">
    <location>
        <begin position="34"/>
        <end position="484"/>
    </location>
</feature>
<dbReference type="EMBL" id="AEDD01000002">
    <property type="protein sequence ID" value="EFM12337.1"/>
    <property type="molecule type" value="Genomic_DNA"/>
</dbReference>
<feature type="signal peptide" evidence="1">
    <location>
        <begin position="1"/>
        <end position="33"/>
    </location>
</feature>
<dbReference type="STRING" id="717606.PaecuDRAFT_1017"/>
<gene>
    <name evidence="3" type="ORF">PaecuDRAFT_1017</name>
</gene>
<reference evidence="3 4" key="1">
    <citation type="submission" date="2010-07" db="EMBL/GenBank/DDBJ databases">
        <title>The draft genome of Paenibacillus curdlanolyticus YK9.</title>
        <authorList>
            <consortium name="US DOE Joint Genome Institute (JGI-PGF)"/>
            <person name="Lucas S."/>
            <person name="Copeland A."/>
            <person name="Lapidus A."/>
            <person name="Cheng J.-F."/>
            <person name="Bruce D."/>
            <person name="Goodwin L."/>
            <person name="Pitluck S."/>
            <person name="Land M.L."/>
            <person name="Hauser L."/>
            <person name="Chang Y.-J."/>
            <person name="Jeffries C."/>
            <person name="Anderson I.J."/>
            <person name="Johnson E."/>
            <person name="Loganathan U."/>
            <person name="Mulhopadhyay B."/>
            <person name="Kyrpides N."/>
            <person name="Woyke T.J."/>
        </authorList>
    </citation>
    <scope>NUCLEOTIDE SEQUENCE [LARGE SCALE GENOMIC DNA]</scope>
    <source>
        <strain evidence="3 4">YK9</strain>
    </source>
</reference>
<keyword evidence="4" id="KW-1185">Reference proteome</keyword>